<dbReference type="AlphaFoldDB" id="A0A1H3U9P9"/>
<keyword evidence="2" id="KW-1185">Reference proteome</keyword>
<gene>
    <name evidence="1" type="ORF">SAMN05421736_11927</name>
</gene>
<dbReference type="EMBL" id="FNPI01000019">
    <property type="protein sequence ID" value="SDZ58299.1"/>
    <property type="molecule type" value="Genomic_DNA"/>
</dbReference>
<sequence length="32" mass="3997">MKIKGKIYVESWFPWSMKSYQEFDRKQIAELE</sequence>
<dbReference type="STRING" id="1503961.SAMN05421736_11927"/>
<evidence type="ECO:0000313" key="2">
    <source>
        <dbReference type="Proteomes" id="UP000198935"/>
    </source>
</evidence>
<accession>A0A1H3U9P9</accession>
<evidence type="ECO:0000313" key="1">
    <source>
        <dbReference type="EMBL" id="SDZ58299.1"/>
    </source>
</evidence>
<proteinExistence type="predicted"/>
<organism evidence="1 2">
    <name type="scientific">Evansella caseinilytica</name>
    <dbReference type="NCBI Taxonomy" id="1503961"/>
    <lineage>
        <taxon>Bacteria</taxon>
        <taxon>Bacillati</taxon>
        <taxon>Bacillota</taxon>
        <taxon>Bacilli</taxon>
        <taxon>Bacillales</taxon>
        <taxon>Bacillaceae</taxon>
        <taxon>Evansella</taxon>
    </lineage>
</organism>
<protein>
    <submittedName>
        <fullName evidence="1">Uncharacterized protein</fullName>
    </submittedName>
</protein>
<name>A0A1H3U9P9_9BACI</name>
<dbReference type="Proteomes" id="UP000198935">
    <property type="component" value="Unassembled WGS sequence"/>
</dbReference>
<reference evidence="2" key="1">
    <citation type="submission" date="2016-10" db="EMBL/GenBank/DDBJ databases">
        <authorList>
            <person name="Varghese N."/>
            <person name="Submissions S."/>
        </authorList>
    </citation>
    <scope>NUCLEOTIDE SEQUENCE [LARGE SCALE GENOMIC DNA]</scope>
    <source>
        <strain evidence="2">SP</strain>
    </source>
</reference>